<feature type="transmembrane region" description="Helical" evidence="7">
    <location>
        <begin position="100"/>
        <end position="122"/>
    </location>
</feature>
<evidence type="ECO:0000256" key="3">
    <source>
        <dbReference type="ARBA" id="ARBA00022692"/>
    </source>
</evidence>
<evidence type="ECO:0000256" key="1">
    <source>
        <dbReference type="ARBA" id="ARBA00004141"/>
    </source>
</evidence>
<keyword evidence="6" id="KW-0325">Glycoprotein</keyword>
<name>A0A0D2NHD8_9CHLO</name>
<keyword evidence="3 7" id="KW-0812">Transmembrane</keyword>
<evidence type="ECO:0000313" key="8">
    <source>
        <dbReference type="EMBL" id="KIZ04426.1"/>
    </source>
</evidence>
<evidence type="ECO:0000256" key="4">
    <source>
        <dbReference type="ARBA" id="ARBA00022989"/>
    </source>
</evidence>
<keyword evidence="4 7" id="KW-1133">Transmembrane helix</keyword>
<dbReference type="GO" id="GO:0005886">
    <property type="term" value="C:plasma membrane"/>
    <property type="evidence" value="ECO:0007669"/>
    <property type="project" value="UniProtKB-SubCell"/>
</dbReference>
<dbReference type="Pfam" id="PF04515">
    <property type="entry name" value="Choline_transpo"/>
    <property type="match status" value="1"/>
</dbReference>
<dbReference type="KEGG" id="mng:MNEG_3537"/>
<proteinExistence type="inferred from homology"/>
<dbReference type="Proteomes" id="UP000054498">
    <property type="component" value="Unassembled WGS sequence"/>
</dbReference>
<dbReference type="RefSeq" id="XP_013903445.1">
    <property type="nucleotide sequence ID" value="XM_014047991.1"/>
</dbReference>
<organism evidence="8 9">
    <name type="scientific">Monoraphidium neglectum</name>
    <dbReference type="NCBI Taxonomy" id="145388"/>
    <lineage>
        <taxon>Eukaryota</taxon>
        <taxon>Viridiplantae</taxon>
        <taxon>Chlorophyta</taxon>
        <taxon>core chlorophytes</taxon>
        <taxon>Chlorophyceae</taxon>
        <taxon>CS clade</taxon>
        <taxon>Sphaeropleales</taxon>
        <taxon>Selenastraceae</taxon>
        <taxon>Monoraphidium</taxon>
    </lineage>
</organism>
<keyword evidence="5 7" id="KW-0472">Membrane</keyword>
<dbReference type="STRING" id="145388.A0A0D2NHD8"/>
<comment type="similarity">
    <text evidence="2 7">Belongs to the CTL (choline transporter-like) family.</text>
</comment>
<accession>A0A0D2NHD8</accession>
<dbReference type="OrthoDB" id="420519at2759"/>
<evidence type="ECO:0000256" key="7">
    <source>
        <dbReference type="RuleBase" id="RU368066"/>
    </source>
</evidence>
<dbReference type="EMBL" id="KK100667">
    <property type="protein sequence ID" value="KIZ04426.1"/>
    <property type="molecule type" value="Genomic_DNA"/>
</dbReference>
<reference evidence="8 9" key="1">
    <citation type="journal article" date="2013" name="BMC Genomics">
        <title>Reconstruction of the lipid metabolism for the microalga Monoraphidium neglectum from its genome sequence reveals characteristics suitable for biofuel production.</title>
        <authorList>
            <person name="Bogen C."/>
            <person name="Al-Dilaimi A."/>
            <person name="Albersmeier A."/>
            <person name="Wichmann J."/>
            <person name="Grundmann M."/>
            <person name="Rupp O."/>
            <person name="Lauersen K.J."/>
            <person name="Blifernez-Klassen O."/>
            <person name="Kalinowski J."/>
            <person name="Goesmann A."/>
            <person name="Mussgnug J.H."/>
            <person name="Kruse O."/>
        </authorList>
    </citation>
    <scope>NUCLEOTIDE SEQUENCE [LARGE SCALE GENOMIC DNA]</scope>
    <source>
        <strain evidence="8 9">SAG 48.87</strain>
    </source>
</reference>
<keyword evidence="9" id="KW-1185">Reference proteome</keyword>
<comment type="subcellular location">
    <subcellularLocation>
        <location evidence="7">Cell membrane</location>
        <topology evidence="7">Multi-pass membrane protein</topology>
    </subcellularLocation>
    <subcellularLocation>
        <location evidence="1">Membrane</location>
        <topology evidence="1">Multi-pass membrane protein</topology>
    </subcellularLocation>
</comment>
<evidence type="ECO:0000256" key="6">
    <source>
        <dbReference type="ARBA" id="ARBA00023180"/>
    </source>
</evidence>
<sequence length="173" mass="18691">MCIVKFLVWLLEKIVAFINRNAYIIVAVKGSNYCTSAARGVQLIVANAIRLATVNIVGDALLFLGKLAIAACCGLAAFGMANLQYYNDAVTYPSTYLSSAIFPIAVSVITGFVVAQMFFSVYEMAIDTTLLSFCEDCESHGGHPRHAPPILMEAIGEPIRDDDGHQGGKKSRH</sequence>
<comment type="caution">
    <text evidence="7">Lacks conserved residue(s) required for the propagation of feature annotation.</text>
</comment>
<evidence type="ECO:0000313" key="9">
    <source>
        <dbReference type="Proteomes" id="UP000054498"/>
    </source>
</evidence>
<dbReference type="PANTHER" id="PTHR12385">
    <property type="entry name" value="CHOLINE TRANSPORTER-LIKE (SLC FAMILY 44)"/>
    <property type="match status" value="1"/>
</dbReference>
<dbReference type="InterPro" id="IPR007603">
    <property type="entry name" value="Choline_transptr-like"/>
</dbReference>
<dbReference type="PANTHER" id="PTHR12385:SF14">
    <property type="entry name" value="CHOLINE TRANSPORTER-LIKE 2"/>
    <property type="match status" value="1"/>
</dbReference>
<evidence type="ECO:0000256" key="5">
    <source>
        <dbReference type="ARBA" id="ARBA00023136"/>
    </source>
</evidence>
<protein>
    <recommendedName>
        <fullName evidence="7">Choline transporter-like protein</fullName>
    </recommendedName>
</protein>
<gene>
    <name evidence="8" type="ORF">MNEG_3537</name>
</gene>
<dbReference type="GO" id="GO:0022857">
    <property type="term" value="F:transmembrane transporter activity"/>
    <property type="evidence" value="ECO:0007669"/>
    <property type="project" value="UniProtKB-UniRule"/>
</dbReference>
<feature type="transmembrane region" description="Helical" evidence="7">
    <location>
        <begin position="60"/>
        <end position="80"/>
    </location>
</feature>
<evidence type="ECO:0000256" key="2">
    <source>
        <dbReference type="ARBA" id="ARBA00007168"/>
    </source>
</evidence>
<comment type="function">
    <text evidence="7">Choline transporter.</text>
</comment>
<dbReference type="GeneID" id="25736415"/>
<dbReference type="AlphaFoldDB" id="A0A0D2NHD8"/>